<name>A0A840PQ48_URETH</name>
<gene>
    <name evidence="1" type="ORF">HNR36_001005</name>
</gene>
<dbReference type="AlphaFoldDB" id="A0A840PQ48"/>
<protein>
    <submittedName>
        <fullName evidence="1">Phage pi2 protein 07</fullName>
    </submittedName>
</protein>
<dbReference type="RefSeq" id="WP_168412130.1">
    <property type="nucleotide sequence ID" value="NZ_JAAXPW010000008.1"/>
</dbReference>
<evidence type="ECO:0000313" key="2">
    <source>
        <dbReference type="Proteomes" id="UP000557217"/>
    </source>
</evidence>
<organism evidence="1 2">
    <name type="scientific">Ureibacillus thermosphaericus</name>
    <dbReference type="NCBI Taxonomy" id="51173"/>
    <lineage>
        <taxon>Bacteria</taxon>
        <taxon>Bacillati</taxon>
        <taxon>Bacillota</taxon>
        <taxon>Bacilli</taxon>
        <taxon>Bacillales</taxon>
        <taxon>Caryophanaceae</taxon>
        <taxon>Ureibacillus</taxon>
    </lineage>
</organism>
<dbReference type="EMBL" id="JACHGZ010000008">
    <property type="protein sequence ID" value="MBB5148619.1"/>
    <property type="molecule type" value="Genomic_DNA"/>
</dbReference>
<dbReference type="Proteomes" id="UP000557217">
    <property type="component" value="Unassembled WGS sequence"/>
</dbReference>
<accession>A0A840PQ48</accession>
<sequence length="80" mass="10056">MVRKLRSETEVMSEEGKTLFWDIDDLVRETRYSKTWLEENLLRDPRIRRYQRQPYERGKRIWLREPTEKAIKEIIMNEWL</sequence>
<proteinExistence type="predicted"/>
<reference evidence="1 2" key="1">
    <citation type="submission" date="2020-08" db="EMBL/GenBank/DDBJ databases">
        <title>Genomic Encyclopedia of Type Strains, Phase IV (KMG-IV): sequencing the most valuable type-strain genomes for metagenomic binning, comparative biology and taxonomic classification.</title>
        <authorList>
            <person name="Goeker M."/>
        </authorList>
    </citation>
    <scope>NUCLEOTIDE SEQUENCE [LARGE SCALE GENOMIC DNA]</scope>
    <source>
        <strain evidence="1 2">DSM 10633</strain>
    </source>
</reference>
<keyword evidence="2" id="KW-1185">Reference proteome</keyword>
<evidence type="ECO:0000313" key="1">
    <source>
        <dbReference type="EMBL" id="MBB5148619.1"/>
    </source>
</evidence>
<comment type="caution">
    <text evidence="1">The sequence shown here is derived from an EMBL/GenBank/DDBJ whole genome shotgun (WGS) entry which is preliminary data.</text>
</comment>